<dbReference type="PANTHER" id="PTHR48016">
    <property type="entry name" value="MAP KINASE KINASE KINASE SSK2-RELATED-RELATED"/>
    <property type="match status" value="1"/>
</dbReference>
<protein>
    <submittedName>
        <fullName evidence="9">Protein kinase domain-containing protein</fullName>
    </submittedName>
</protein>
<keyword evidence="1" id="KW-0808">Transferase</keyword>
<reference evidence="9" key="1">
    <citation type="submission" date="2022-11" db="UniProtKB">
        <authorList>
            <consortium name="WormBaseParasite"/>
        </authorList>
    </citation>
    <scope>IDENTIFICATION</scope>
</reference>
<dbReference type="InterPro" id="IPR050538">
    <property type="entry name" value="MAP_kinase_kinase_kinase"/>
</dbReference>
<dbReference type="InterPro" id="IPR011009">
    <property type="entry name" value="Kinase-like_dom_sf"/>
</dbReference>
<dbReference type="SUPFAM" id="SSF56112">
    <property type="entry name" value="Protein kinase-like (PK-like)"/>
    <property type="match status" value="1"/>
</dbReference>
<evidence type="ECO:0000256" key="2">
    <source>
        <dbReference type="ARBA" id="ARBA00022741"/>
    </source>
</evidence>
<organism evidence="8 9">
    <name type="scientific">Plectus sambesii</name>
    <dbReference type="NCBI Taxonomy" id="2011161"/>
    <lineage>
        <taxon>Eukaryota</taxon>
        <taxon>Metazoa</taxon>
        <taxon>Ecdysozoa</taxon>
        <taxon>Nematoda</taxon>
        <taxon>Chromadorea</taxon>
        <taxon>Plectida</taxon>
        <taxon>Plectina</taxon>
        <taxon>Plectoidea</taxon>
        <taxon>Plectidae</taxon>
        <taxon>Plectus</taxon>
    </lineage>
</organism>
<dbReference type="AlphaFoldDB" id="A0A914UZG2"/>
<dbReference type="Proteomes" id="UP000887566">
    <property type="component" value="Unplaced"/>
</dbReference>
<keyword evidence="3" id="KW-0418">Kinase</keyword>
<feature type="binding site" evidence="5">
    <location>
        <position position="171"/>
    </location>
    <ligand>
        <name>ATP</name>
        <dbReference type="ChEBI" id="CHEBI:30616"/>
    </ligand>
</feature>
<evidence type="ECO:0000256" key="5">
    <source>
        <dbReference type="PROSITE-ProRule" id="PRU10141"/>
    </source>
</evidence>
<sequence>VLDSYIEIAASEDGRTLCLSGNCALESCVEKAHIYVLNVDEQAKIKNTASLSTRKPDQTTTISPPVPKPRAIHHEEHEQQNSHGTTKPLTKVQQEIAKVNEGTKKLTLGSEQNTNGTRVSQQSHSLPSQANGQKSKYMPGKYEKQEKIGSGAFGVVHKCWDIEQQRLFAAKYTVLQSDENYAMAQNEIQRLKDLDHPRVIDYYGCSTEHDRVVLFMEYMVAGSLRRVIDKHGPISEKNSIHYIDQILDGLTYIHGRGIVHRDLKCETTLS</sequence>
<feature type="compositionally biased region" description="Polar residues" evidence="6">
    <location>
        <begin position="109"/>
        <end position="134"/>
    </location>
</feature>
<evidence type="ECO:0000256" key="4">
    <source>
        <dbReference type="ARBA" id="ARBA00022840"/>
    </source>
</evidence>
<feature type="compositionally biased region" description="Polar residues" evidence="6">
    <location>
        <begin position="48"/>
        <end position="63"/>
    </location>
</feature>
<evidence type="ECO:0000259" key="7">
    <source>
        <dbReference type="PROSITE" id="PS50011"/>
    </source>
</evidence>
<dbReference type="GO" id="GO:0004672">
    <property type="term" value="F:protein kinase activity"/>
    <property type="evidence" value="ECO:0007669"/>
    <property type="project" value="InterPro"/>
</dbReference>
<dbReference type="PANTHER" id="PTHR48016:SF56">
    <property type="entry name" value="MAPKK KINASE"/>
    <property type="match status" value="1"/>
</dbReference>
<feature type="domain" description="Protein kinase" evidence="7">
    <location>
        <begin position="142"/>
        <end position="270"/>
    </location>
</feature>
<keyword evidence="4 5" id="KW-0067">ATP-binding</keyword>
<dbReference type="GO" id="GO:0005524">
    <property type="term" value="F:ATP binding"/>
    <property type="evidence" value="ECO:0007669"/>
    <property type="project" value="UniProtKB-UniRule"/>
</dbReference>
<proteinExistence type="predicted"/>
<evidence type="ECO:0000256" key="3">
    <source>
        <dbReference type="ARBA" id="ARBA00022777"/>
    </source>
</evidence>
<keyword evidence="2 5" id="KW-0547">Nucleotide-binding</keyword>
<feature type="region of interest" description="Disordered" evidence="6">
    <location>
        <begin position="101"/>
        <end position="139"/>
    </location>
</feature>
<feature type="region of interest" description="Disordered" evidence="6">
    <location>
        <begin position="48"/>
        <end position="69"/>
    </location>
</feature>
<evidence type="ECO:0000256" key="6">
    <source>
        <dbReference type="SAM" id="MobiDB-lite"/>
    </source>
</evidence>
<dbReference type="Pfam" id="PF00069">
    <property type="entry name" value="Pkinase"/>
    <property type="match status" value="1"/>
</dbReference>
<name>A0A914UZG2_9BILA</name>
<evidence type="ECO:0000313" key="8">
    <source>
        <dbReference type="Proteomes" id="UP000887566"/>
    </source>
</evidence>
<dbReference type="InterPro" id="IPR000719">
    <property type="entry name" value="Prot_kinase_dom"/>
</dbReference>
<dbReference type="InterPro" id="IPR017441">
    <property type="entry name" value="Protein_kinase_ATP_BS"/>
</dbReference>
<dbReference type="Gene3D" id="1.10.510.10">
    <property type="entry name" value="Transferase(Phosphotransferase) domain 1"/>
    <property type="match status" value="1"/>
</dbReference>
<dbReference type="WBParaSite" id="PSAMB.scaffold13385size2297.g35450.t1">
    <property type="protein sequence ID" value="PSAMB.scaffold13385size2297.g35450.t1"/>
    <property type="gene ID" value="PSAMB.scaffold13385size2297.g35450"/>
</dbReference>
<keyword evidence="8" id="KW-1185">Reference proteome</keyword>
<dbReference type="PROSITE" id="PS50011">
    <property type="entry name" value="PROTEIN_KINASE_DOM"/>
    <property type="match status" value="1"/>
</dbReference>
<dbReference type="PROSITE" id="PS00107">
    <property type="entry name" value="PROTEIN_KINASE_ATP"/>
    <property type="match status" value="1"/>
</dbReference>
<evidence type="ECO:0000313" key="9">
    <source>
        <dbReference type="WBParaSite" id="PSAMB.scaffold13385size2297.g35450.t1"/>
    </source>
</evidence>
<evidence type="ECO:0000256" key="1">
    <source>
        <dbReference type="ARBA" id="ARBA00022679"/>
    </source>
</evidence>
<accession>A0A914UZG2</accession>